<evidence type="ECO:0000256" key="1">
    <source>
        <dbReference type="SAM" id="MobiDB-lite"/>
    </source>
</evidence>
<dbReference type="RefSeq" id="WP_272091390.1">
    <property type="nucleotide sequence ID" value="NZ_JAQNDL010000004.1"/>
</dbReference>
<dbReference type="Proteomes" id="UP001221686">
    <property type="component" value="Unassembled WGS sequence"/>
</dbReference>
<evidence type="ECO:0000313" key="3">
    <source>
        <dbReference type="Proteomes" id="UP001221686"/>
    </source>
</evidence>
<organism evidence="2 3">
    <name type="scientific">Nannocystis bainbridge</name>
    <dbReference type="NCBI Taxonomy" id="2995303"/>
    <lineage>
        <taxon>Bacteria</taxon>
        <taxon>Pseudomonadati</taxon>
        <taxon>Myxococcota</taxon>
        <taxon>Polyangia</taxon>
        <taxon>Nannocystales</taxon>
        <taxon>Nannocystaceae</taxon>
        <taxon>Nannocystis</taxon>
    </lineage>
</organism>
<comment type="caution">
    <text evidence="2">The sequence shown here is derived from an EMBL/GenBank/DDBJ whole genome shotgun (WGS) entry which is preliminary data.</text>
</comment>
<feature type="compositionally biased region" description="Basic and acidic residues" evidence="1">
    <location>
        <begin position="559"/>
        <end position="568"/>
    </location>
</feature>
<dbReference type="InterPro" id="IPR008928">
    <property type="entry name" value="6-hairpin_glycosidase_sf"/>
</dbReference>
<dbReference type="SUPFAM" id="SSF48239">
    <property type="entry name" value="Terpenoid cyclases/Protein prenyltransferases"/>
    <property type="match status" value="1"/>
</dbReference>
<accession>A0ABT5EDE0</accession>
<evidence type="ECO:0000313" key="2">
    <source>
        <dbReference type="EMBL" id="MDC0722852.1"/>
    </source>
</evidence>
<gene>
    <name evidence="2" type="ORF">POL25_38535</name>
</gene>
<proteinExistence type="predicted"/>
<dbReference type="PROSITE" id="PS51257">
    <property type="entry name" value="PROKAR_LIPOPROTEIN"/>
    <property type="match status" value="1"/>
</dbReference>
<feature type="compositionally biased region" description="Acidic residues" evidence="1">
    <location>
        <begin position="569"/>
        <end position="592"/>
    </location>
</feature>
<dbReference type="EMBL" id="JAQNDL010000004">
    <property type="protein sequence ID" value="MDC0722852.1"/>
    <property type="molecule type" value="Genomic_DNA"/>
</dbReference>
<reference evidence="2 3" key="1">
    <citation type="submission" date="2022-11" db="EMBL/GenBank/DDBJ databases">
        <title>Minimal conservation of predation-associated metabolite biosynthetic gene clusters underscores biosynthetic potential of Myxococcota including descriptions for ten novel species: Archangium lansinium sp. nov., Myxococcus landrumus sp. nov., Nannocystis bai.</title>
        <authorList>
            <person name="Ahearne A."/>
            <person name="Stevens C."/>
            <person name="Dowd S."/>
        </authorList>
    </citation>
    <scope>NUCLEOTIDE SEQUENCE [LARGE SCALE GENOMIC DNA]</scope>
    <source>
        <strain evidence="2 3">BB15-2</strain>
    </source>
</reference>
<name>A0ABT5EDE0_9BACT</name>
<dbReference type="Gene3D" id="1.50.10.20">
    <property type="match status" value="1"/>
</dbReference>
<sequence length="592" mass="63733">MRRLIFSRGHSSMGCRARRLALAASLATGCPAGEGEGLAPAGRSSPEALEDPLAGLDNDGFRDRVIGFVRQVAEGEPEAGCSVPWVASQPLWVTVKMFYGGAAVGRGTSIGAALCPALAEATVRAIAAAGPEAKHVVQARFVVELTDRRYDMVEYAGGGIELVHGLVPVRMLDRAMVAARIDEGREYLVRVTDPALGGVHKYYDAPTDKFERRLHTIYTASTIFTWLALADEGLQAPIDRAAGFLLAMQSVAPGQPSHGAFYYSLDLNLDEADPRFVVGTAAKSIFSLIELHARTGREEFMAAARLAGDWLLTMQRPDGSVRPELRRLPDGTWKVTEKASILYTGQVLSALSRLHTATGEASYLEAAALTAGHLAGKVEAEGCYLGDDYRTPNPISSSWAILALFDFARASGDEARREQAFACADELLARQIVEPGDVYRHGRWPDSLSSSGAGWLAEVLATLHGDCREDEAERRDRLAAAVILLLRQLMQSTYSPANAFVARDPAMATGGLFWTTQDRYVRTDSVCHAMNAYAMMIEALPAGPLIELPEPPLAERLGLADRARRWPGGEDEDGVGGPGELDEPDADDEPGA</sequence>
<protein>
    <submittedName>
        <fullName evidence="2">Terpene cyclase</fullName>
    </submittedName>
</protein>
<dbReference type="InterPro" id="IPR008930">
    <property type="entry name" value="Terpenoid_cyclase/PrenylTrfase"/>
</dbReference>
<feature type="region of interest" description="Disordered" evidence="1">
    <location>
        <begin position="559"/>
        <end position="592"/>
    </location>
</feature>
<keyword evidence="3" id="KW-1185">Reference proteome</keyword>
<dbReference type="SUPFAM" id="SSF48208">
    <property type="entry name" value="Six-hairpin glycosidases"/>
    <property type="match status" value="1"/>
</dbReference>